<name>U5WZ06_MYCKA</name>
<reference evidence="1 2" key="1">
    <citation type="submission" date="2013-10" db="EMBL/GenBank/DDBJ databases">
        <title>Genome sequence of Mycobacterium kansasii.</title>
        <authorList>
            <consortium name="McGill University Mycobacterium genome consortium"/>
            <person name="Veyrier F.J."/>
            <person name="Behr M.A."/>
        </authorList>
    </citation>
    <scope>NUCLEOTIDE SEQUENCE [LARGE SCALE GENOMIC DNA]</scope>
    <source>
        <strain evidence="1 2">ATCC 12478</strain>
    </source>
</reference>
<dbReference type="EMBL" id="CP006835">
    <property type="protein sequence ID" value="AGZ54374.1"/>
    <property type="molecule type" value="Genomic_DNA"/>
</dbReference>
<dbReference type="HOGENOM" id="CLU_3292716_0_0_11"/>
<accession>U5WZ06</accession>
<evidence type="ECO:0000313" key="1">
    <source>
        <dbReference type="EMBL" id="AGZ54374.1"/>
    </source>
</evidence>
<protein>
    <submittedName>
        <fullName evidence="1">Uncharacterized protein</fullName>
    </submittedName>
</protein>
<dbReference type="AlphaFoldDB" id="U5WZ06"/>
<evidence type="ECO:0000313" key="2">
    <source>
        <dbReference type="Proteomes" id="UP000017786"/>
    </source>
</evidence>
<dbReference type="Proteomes" id="UP000017786">
    <property type="component" value="Chromosome"/>
</dbReference>
<sequence length="40" mass="4281">MHDVRGVVETDDIGYADQGFLRMAGITGGEVIEQSHAFAS</sequence>
<gene>
    <name evidence="1" type="ORF">MKAN_21400</name>
</gene>
<proteinExistence type="predicted"/>
<dbReference type="KEGG" id="mkn:MKAN_21400"/>
<organism evidence="1 2">
    <name type="scientific">Mycobacterium kansasii ATCC 12478</name>
    <dbReference type="NCBI Taxonomy" id="557599"/>
    <lineage>
        <taxon>Bacteria</taxon>
        <taxon>Bacillati</taxon>
        <taxon>Actinomycetota</taxon>
        <taxon>Actinomycetes</taxon>
        <taxon>Mycobacteriales</taxon>
        <taxon>Mycobacteriaceae</taxon>
        <taxon>Mycobacterium</taxon>
    </lineage>
</organism>